<keyword evidence="2" id="KW-1185">Reference proteome</keyword>
<dbReference type="EMBL" id="CP046455">
    <property type="protein sequence ID" value="QGU06810.1"/>
    <property type="molecule type" value="Genomic_DNA"/>
</dbReference>
<gene>
    <name evidence="1" type="ORF">COCCU_04310</name>
</gene>
<sequence>MDIAVIIASILALLSPLLGGGNAIPVLPALSSQVADFDDDWDDRWDDDDDWDDRWDD</sequence>
<name>A0A6B8W9Y6_9CORY</name>
<reference evidence="1 2" key="1">
    <citation type="submission" date="2019-11" db="EMBL/GenBank/DDBJ databases">
        <title>Complete genome sequence of Corynebacterium kalinowskii 1959, a novel Corynebacterium species isolated from soil of a small paddock in Vilsendorf, Germany.</title>
        <authorList>
            <person name="Schaffert L."/>
            <person name="Ruwe M."/>
            <person name="Milse J."/>
            <person name="Hanuschka K."/>
            <person name="Ortseifen V."/>
            <person name="Droste J."/>
            <person name="Brandt D."/>
            <person name="Schlueter L."/>
            <person name="Kutter Y."/>
            <person name="Vinke S."/>
            <person name="Viehoefer P."/>
            <person name="Jacob L."/>
            <person name="Luebke N.-C."/>
            <person name="Schulte-Berndt E."/>
            <person name="Hain C."/>
            <person name="Linder M."/>
            <person name="Schmidt P."/>
            <person name="Wollenschlaeger L."/>
            <person name="Luttermann T."/>
            <person name="Thieme E."/>
            <person name="Hassa J."/>
            <person name="Haak M."/>
            <person name="Wittchen M."/>
            <person name="Mentz A."/>
            <person name="Persicke M."/>
            <person name="Busche T."/>
            <person name="Ruckert C."/>
        </authorList>
    </citation>
    <scope>NUCLEOTIDE SEQUENCE [LARGE SCALE GENOMIC DNA]</scope>
    <source>
        <strain evidence="1 2">2039</strain>
    </source>
</reference>
<protein>
    <submittedName>
        <fullName evidence="1">Uncharacterized protein</fullName>
    </submittedName>
</protein>
<evidence type="ECO:0000313" key="1">
    <source>
        <dbReference type="EMBL" id="QGU06810.1"/>
    </source>
</evidence>
<evidence type="ECO:0000313" key="2">
    <source>
        <dbReference type="Proteomes" id="UP000424462"/>
    </source>
</evidence>
<dbReference type="AlphaFoldDB" id="A0A6B8W9Y6"/>
<dbReference type="RefSeq" id="WP_197088434.1">
    <property type="nucleotide sequence ID" value="NZ_CP046455.1"/>
</dbReference>
<dbReference type="Proteomes" id="UP000424462">
    <property type="component" value="Chromosome"/>
</dbReference>
<organism evidence="1 2">
    <name type="scientific">Corynebacterium occultum</name>
    <dbReference type="NCBI Taxonomy" id="2675219"/>
    <lineage>
        <taxon>Bacteria</taxon>
        <taxon>Bacillati</taxon>
        <taxon>Actinomycetota</taxon>
        <taxon>Actinomycetes</taxon>
        <taxon>Mycobacteriales</taxon>
        <taxon>Corynebacteriaceae</taxon>
        <taxon>Corynebacterium</taxon>
    </lineage>
</organism>
<accession>A0A6B8W9Y6</accession>
<dbReference type="KEGG" id="cok:COCCU_04310"/>
<proteinExistence type="predicted"/>